<feature type="region of interest" description="Disordered" evidence="5">
    <location>
        <begin position="163"/>
        <end position="196"/>
    </location>
</feature>
<feature type="signal peptide" evidence="6">
    <location>
        <begin position="1"/>
        <end position="18"/>
    </location>
</feature>
<evidence type="ECO:0000313" key="8">
    <source>
        <dbReference type="EMBL" id="MBR9970368.1"/>
    </source>
</evidence>
<evidence type="ECO:0000256" key="3">
    <source>
        <dbReference type="ARBA" id="ARBA00023237"/>
    </source>
</evidence>
<keyword evidence="3" id="KW-0998">Cell outer membrane</keyword>
<evidence type="ECO:0000256" key="2">
    <source>
        <dbReference type="ARBA" id="ARBA00023136"/>
    </source>
</evidence>
<reference evidence="8 9" key="1">
    <citation type="submission" date="2021-04" db="EMBL/GenBank/DDBJ databases">
        <title>Magnetospirillum sulfuroxidans sp. nov., a facultative chemolithoautotrophic sulfur-oxidizing alphaproteobacterium isolated from freshwater sediment and proposals for Paramagetospirillum gen. nov., and Magnetospirillaceae fam. nov.</title>
        <authorList>
            <person name="Koziaeva V."/>
            <person name="Geelhoed J.S."/>
            <person name="Sorokin D.Y."/>
            <person name="Grouzdev D.S."/>
        </authorList>
    </citation>
    <scope>NUCLEOTIDE SEQUENCE [LARGE SCALE GENOMIC DNA]</scope>
    <source>
        <strain evidence="8 9">J10</strain>
    </source>
</reference>
<dbReference type="InterPro" id="IPR036737">
    <property type="entry name" value="OmpA-like_sf"/>
</dbReference>
<gene>
    <name evidence="8" type="ORF">KEC16_01405</name>
</gene>
<dbReference type="SUPFAM" id="SSF103088">
    <property type="entry name" value="OmpA-like"/>
    <property type="match status" value="1"/>
</dbReference>
<dbReference type="PRINTS" id="PR01021">
    <property type="entry name" value="OMPADOMAIN"/>
</dbReference>
<comment type="caution">
    <text evidence="8">The sequence shown here is derived from an EMBL/GenBank/DDBJ whole genome shotgun (WGS) entry which is preliminary data.</text>
</comment>
<comment type="subcellular location">
    <subcellularLocation>
        <location evidence="1">Cell outer membrane</location>
    </subcellularLocation>
</comment>
<keyword evidence="2 4" id="KW-0472">Membrane</keyword>
<sequence>MNKAVLALAALLALAACAPQSVVVLVPDADGHVGRIEVAAQGGVVVLDQPNNASSATAGKPPSPAKALSEQQIKQDWGDALAAMPARPVTFQLYFDSGTADPVPQARVLIAQAVALAAQRPHVFVMVAGHADSVGSAEVNDRISRRRADAVLSLLLEQGMSAKSIQTSSHGKRNPLVPTADGVAEPRNRRVTLTVQ</sequence>
<evidence type="ECO:0000259" key="7">
    <source>
        <dbReference type="PROSITE" id="PS51123"/>
    </source>
</evidence>
<keyword evidence="6" id="KW-0732">Signal</keyword>
<proteinExistence type="predicted"/>
<dbReference type="InterPro" id="IPR006665">
    <property type="entry name" value="OmpA-like"/>
</dbReference>
<evidence type="ECO:0000313" key="9">
    <source>
        <dbReference type="Proteomes" id="UP000680714"/>
    </source>
</evidence>
<dbReference type="PANTHER" id="PTHR30329:SF21">
    <property type="entry name" value="LIPOPROTEIN YIAD-RELATED"/>
    <property type="match status" value="1"/>
</dbReference>
<dbReference type="PROSITE" id="PS51123">
    <property type="entry name" value="OMPA_2"/>
    <property type="match status" value="1"/>
</dbReference>
<evidence type="ECO:0000256" key="6">
    <source>
        <dbReference type="SAM" id="SignalP"/>
    </source>
</evidence>
<dbReference type="InterPro" id="IPR050330">
    <property type="entry name" value="Bact_OuterMem_StrucFunc"/>
</dbReference>
<feature type="domain" description="OmpA-like" evidence="7">
    <location>
        <begin position="82"/>
        <end position="196"/>
    </location>
</feature>
<evidence type="ECO:0000256" key="5">
    <source>
        <dbReference type="SAM" id="MobiDB-lite"/>
    </source>
</evidence>
<accession>A0ABS5I9J5</accession>
<dbReference type="EMBL" id="JAGTUF010000001">
    <property type="protein sequence ID" value="MBR9970368.1"/>
    <property type="molecule type" value="Genomic_DNA"/>
</dbReference>
<dbReference type="Pfam" id="PF00691">
    <property type="entry name" value="OmpA"/>
    <property type="match status" value="1"/>
</dbReference>
<dbReference type="Gene3D" id="3.30.1330.60">
    <property type="entry name" value="OmpA-like domain"/>
    <property type="match status" value="1"/>
</dbReference>
<keyword evidence="9" id="KW-1185">Reference proteome</keyword>
<dbReference type="CDD" id="cd07185">
    <property type="entry name" value="OmpA_C-like"/>
    <property type="match status" value="1"/>
</dbReference>
<dbReference type="PANTHER" id="PTHR30329">
    <property type="entry name" value="STATOR ELEMENT OF FLAGELLAR MOTOR COMPLEX"/>
    <property type="match status" value="1"/>
</dbReference>
<dbReference type="PROSITE" id="PS51257">
    <property type="entry name" value="PROKAR_LIPOPROTEIN"/>
    <property type="match status" value="1"/>
</dbReference>
<protein>
    <submittedName>
        <fullName evidence="8">OmpA family protein</fullName>
    </submittedName>
</protein>
<dbReference type="Proteomes" id="UP000680714">
    <property type="component" value="Unassembled WGS sequence"/>
</dbReference>
<evidence type="ECO:0000256" key="1">
    <source>
        <dbReference type="ARBA" id="ARBA00004442"/>
    </source>
</evidence>
<dbReference type="InterPro" id="IPR006664">
    <property type="entry name" value="OMP_bac"/>
</dbReference>
<organism evidence="8 9">
    <name type="scientific">Magnetospirillum sulfuroxidans</name>
    <dbReference type="NCBI Taxonomy" id="611300"/>
    <lineage>
        <taxon>Bacteria</taxon>
        <taxon>Pseudomonadati</taxon>
        <taxon>Pseudomonadota</taxon>
        <taxon>Alphaproteobacteria</taxon>
        <taxon>Rhodospirillales</taxon>
        <taxon>Rhodospirillaceae</taxon>
        <taxon>Magnetospirillum</taxon>
    </lineage>
</organism>
<name>A0ABS5I9J5_9PROT</name>
<feature type="chain" id="PRO_5045481911" evidence="6">
    <location>
        <begin position="19"/>
        <end position="196"/>
    </location>
</feature>
<evidence type="ECO:0000256" key="4">
    <source>
        <dbReference type="PROSITE-ProRule" id="PRU00473"/>
    </source>
</evidence>
<dbReference type="RefSeq" id="WP_211545867.1">
    <property type="nucleotide sequence ID" value="NZ_JAGTUF010000001.1"/>
</dbReference>